<evidence type="ECO:0000313" key="2">
    <source>
        <dbReference type="Proteomes" id="UP000077143"/>
    </source>
</evidence>
<dbReference type="AlphaFoldDB" id="A0A172UT51"/>
<accession>A0A172UT51</accession>
<gene>
    <name evidence="1" type="ORF">A7U43_25540</name>
</gene>
<reference evidence="1 2" key="1">
    <citation type="submission" date="2016-05" db="EMBL/GenBank/DDBJ databases">
        <title>Complete genome sequence of a phthalic acid esters degrading Mycobacterium sp. YC-RL4.</title>
        <authorList>
            <person name="Ren L."/>
            <person name="Fan S."/>
            <person name="Ruth N."/>
            <person name="Jia Y."/>
            <person name="Wang J."/>
            <person name="Qiao C."/>
        </authorList>
    </citation>
    <scope>NUCLEOTIDE SEQUENCE [LARGE SCALE GENOMIC DNA]</scope>
    <source>
        <strain evidence="1 2">YC-RL4</strain>
    </source>
</reference>
<evidence type="ECO:0008006" key="3">
    <source>
        <dbReference type="Google" id="ProtNLM"/>
    </source>
</evidence>
<sequence>MAIPIRGTDALADGSLTAGQLRHRFAPVFRGIYLPKGCRPTLHDRIVAARLAVPRAVIAGAAASALHGAQWVDDDVTIDLIGRCRPQPGLKGREETLGRDEVMTVRGIPVTTPARTAFDLGRRLKRIPAIKRMDALMNAAPFAVEDVMLLTKVHPRARGLVDLREAIPHVDGGAESPQESWLRMLFVDAGLPSPTTQFVVYTAEGRYIKRLDMVWEEYKVGAEYDGEQHLTDRTVYARDVWVGRELQRAQWSLIRVVKEDRGAQIVAHARAVLLARGWDGRP</sequence>
<dbReference type="STRING" id="1682113.A7U43_25540"/>
<protein>
    <recommendedName>
        <fullName evidence="3">Cullin, a subunit of E3 ubiquitin ligase</fullName>
    </recommendedName>
</protein>
<evidence type="ECO:0000313" key="1">
    <source>
        <dbReference type="EMBL" id="ANE82173.1"/>
    </source>
</evidence>
<dbReference type="Proteomes" id="UP000077143">
    <property type="component" value="Chromosome"/>
</dbReference>
<organism evidence="1 2">
    <name type="scientific">Mycobacterium adipatum</name>
    <dbReference type="NCBI Taxonomy" id="1682113"/>
    <lineage>
        <taxon>Bacteria</taxon>
        <taxon>Bacillati</taxon>
        <taxon>Actinomycetota</taxon>
        <taxon>Actinomycetes</taxon>
        <taxon>Mycobacteriales</taxon>
        <taxon>Mycobacteriaceae</taxon>
        <taxon>Mycobacterium</taxon>
    </lineage>
</organism>
<keyword evidence="2" id="KW-1185">Reference proteome</keyword>
<dbReference type="KEGG" id="madi:A7U43_25540"/>
<dbReference type="RefSeq" id="WP_068000582.1">
    <property type="nucleotide sequence ID" value="NZ_CP015596.1"/>
</dbReference>
<name>A0A172UT51_9MYCO</name>
<dbReference type="OrthoDB" id="3173471at2"/>
<dbReference type="EMBL" id="CP015596">
    <property type="protein sequence ID" value="ANE82173.1"/>
    <property type="molecule type" value="Genomic_DNA"/>
</dbReference>
<proteinExistence type="predicted"/>